<evidence type="ECO:0000313" key="1">
    <source>
        <dbReference type="EMBL" id="RGS69676.1"/>
    </source>
</evidence>
<name>A0A414VWY5_9FIRM</name>
<evidence type="ECO:0000313" key="2">
    <source>
        <dbReference type="EMBL" id="RHH14513.1"/>
    </source>
</evidence>
<protein>
    <recommendedName>
        <fullName evidence="5">Plasmid maintenance system killer protein</fullName>
    </recommendedName>
</protein>
<dbReference type="Proteomes" id="UP000284024">
    <property type="component" value="Unassembled WGS sequence"/>
</dbReference>
<gene>
    <name evidence="2" type="ORF">DW222_17875</name>
    <name evidence="1" type="ORF">DWX77_14485</name>
</gene>
<evidence type="ECO:0000313" key="4">
    <source>
        <dbReference type="Proteomes" id="UP000284242"/>
    </source>
</evidence>
<dbReference type="EMBL" id="QRJH01000019">
    <property type="protein sequence ID" value="RHH14513.1"/>
    <property type="molecule type" value="Genomic_DNA"/>
</dbReference>
<dbReference type="Gene3D" id="3.30.2310.20">
    <property type="entry name" value="RelE-like"/>
    <property type="match status" value="1"/>
</dbReference>
<dbReference type="AlphaFoldDB" id="A0A414VWY5"/>
<evidence type="ECO:0008006" key="5">
    <source>
        <dbReference type="Google" id="ProtNLM"/>
    </source>
</evidence>
<accession>A0A414VWY5</accession>
<dbReference type="Proteomes" id="UP000284242">
    <property type="component" value="Unassembled WGS sequence"/>
</dbReference>
<proteinExistence type="predicted"/>
<comment type="caution">
    <text evidence="2">The sequence shown here is derived from an EMBL/GenBank/DDBJ whole genome shotgun (WGS) entry which is preliminary data.</text>
</comment>
<evidence type="ECO:0000313" key="3">
    <source>
        <dbReference type="Proteomes" id="UP000284024"/>
    </source>
</evidence>
<reference evidence="3 4" key="1">
    <citation type="submission" date="2018-08" db="EMBL/GenBank/DDBJ databases">
        <title>A genome reference for cultivated species of the human gut microbiota.</title>
        <authorList>
            <person name="Zou Y."/>
            <person name="Xue W."/>
            <person name="Luo G."/>
        </authorList>
    </citation>
    <scope>NUCLEOTIDE SEQUENCE [LARGE SCALE GENOMIC DNA]</scope>
    <source>
        <strain evidence="1 4">AF21-24</strain>
        <strain evidence="2 3">AM18-2AC</strain>
    </source>
</reference>
<sequence length="135" mass="15472">MVYLDYPTGNLKRRANVQLLYNNSKVQKQCTDLKTAKKLFGGNAALAISLFARINAMQQASVIKDIVMMPTFHFHKLNGNMDGFFAIDVKTRRDPWRIIIQPLDENEEPYDPCNIDEIAGVVRIVEVKEVSNHYE</sequence>
<dbReference type="EMBL" id="QRVV01000069">
    <property type="protein sequence ID" value="RGS69676.1"/>
    <property type="molecule type" value="Genomic_DNA"/>
</dbReference>
<dbReference type="InterPro" id="IPR035093">
    <property type="entry name" value="RelE/ParE_toxin_dom_sf"/>
</dbReference>
<organism evidence="2 3">
    <name type="scientific">Blautia obeum</name>
    <dbReference type="NCBI Taxonomy" id="40520"/>
    <lineage>
        <taxon>Bacteria</taxon>
        <taxon>Bacillati</taxon>
        <taxon>Bacillota</taxon>
        <taxon>Clostridia</taxon>
        <taxon>Lachnospirales</taxon>
        <taxon>Lachnospiraceae</taxon>
        <taxon>Blautia</taxon>
    </lineage>
</organism>